<evidence type="ECO:0000256" key="1">
    <source>
        <dbReference type="SAM" id="Phobius"/>
    </source>
</evidence>
<protein>
    <submittedName>
        <fullName evidence="3">Tetrahydromethanopterin S-methyltransferase subunit F</fullName>
        <ecNumber evidence="3">2.1.1.86</ecNumber>
    </submittedName>
</protein>
<name>A0ABD8A711_9EURY</name>
<dbReference type="GO" id="GO:0032259">
    <property type="term" value="P:methylation"/>
    <property type="evidence" value="ECO:0007669"/>
    <property type="project" value="UniProtKB-KW"/>
</dbReference>
<dbReference type="NCBIfam" id="NF009776">
    <property type="entry name" value="PRK13275.1"/>
    <property type="match status" value="1"/>
</dbReference>
<feature type="domain" description="Tetrahydromethanopterin S-methyltransferase F subunit" evidence="2">
    <location>
        <begin position="7"/>
        <end position="66"/>
    </location>
</feature>
<evidence type="ECO:0000313" key="4">
    <source>
        <dbReference type="Proteomes" id="UP001626603"/>
    </source>
</evidence>
<keyword evidence="3" id="KW-0808">Transferase</keyword>
<keyword evidence="1" id="KW-0472">Membrane</keyword>
<keyword evidence="4" id="KW-1185">Reference proteome</keyword>
<reference evidence="3 4" key="1">
    <citation type="submission" date="2023-10" db="EMBL/GenBank/DDBJ databases">
        <title>The complete genome sequence of Methanoculleus palmolei DSM 4273.</title>
        <authorList>
            <person name="Lai S.-J."/>
            <person name="You Y.-T."/>
            <person name="Chen S.-C."/>
        </authorList>
    </citation>
    <scope>NUCLEOTIDE SEQUENCE [LARGE SCALE GENOMIC DNA]</scope>
    <source>
        <strain evidence="3 4">DSM 4273</strain>
    </source>
</reference>
<gene>
    <name evidence="3" type="ORF">R6Y95_07495</name>
</gene>
<dbReference type="Proteomes" id="UP001626603">
    <property type="component" value="Chromosome"/>
</dbReference>
<dbReference type="InterPro" id="IPR013347">
    <property type="entry name" value="MeTrfase_F_su"/>
</dbReference>
<accession>A0ABD8A711</accession>
<proteinExistence type="predicted"/>
<dbReference type="NCBIfam" id="TIGR02507">
    <property type="entry name" value="MtrF"/>
    <property type="match status" value="1"/>
</dbReference>
<organism evidence="3 4">
    <name type="scientific">Methanoculleus palmolei</name>
    <dbReference type="NCBI Taxonomy" id="72612"/>
    <lineage>
        <taxon>Archaea</taxon>
        <taxon>Methanobacteriati</taxon>
        <taxon>Methanobacteriota</taxon>
        <taxon>Stenosarchaea group</taxon>
        <taxon>Methanomicrobia</taxon>
        <taxon>Methanomicrobiales</taxon>
        <taxon>Methanomicrobiaceae</taxon>
        <taxon>Methanoculleus</taxon>
    </lineage>
</organism>
<dbReference type="GO" id="GO:0008168">
    <property type="term" value="F:methyltransferase activity"/>
    <property type="evidence" value="ECO:0007669"/>
    <property type="project" value="UniProtKB-KW"/>
</dbReference>
<sequence>MAEETTQAAGPIRMAAINAMMNSIRYKAQILARTNKLESGIMGMGIIGFTVGLAVAMLLIVIPALMLGAI</sequence>
<keyword evidence="1" id="KW-1133">Transmembrane helix</keyword>
<keyword evidence="3" id="KW-0489">Methyltransferase</keyword>
<dbReference type="EMBL" id="CP137641">
    <property type="protein sequence ID" value="WOX55306.1"/>
    <property type="molecule type" value="Genomic_DNA"/>
</dbReference>
<dbReference type="AlphaFoldDB" id="A0ABD8A711"/>
<keyword evidence="1" id="KW-0812">Transmembrane</keyword>
<evidence type="ECO:0000313" key="3">
    <source>
        <dbReference type="EMBL" id="WOX55306.1"/>
    </source>
</evidence>
<dbReference type="EC" id="2.1.1.86" evidence="3"/>
<feature type="transmembrane region" description="Helical" evidence="1">
    <location>
        <begin position="41"/>
        <end position="67"/>
    </location>
</feature>
<dbReference type="Pfam" id="PF09472">
    <property type="entry name" value="MtrF"/>
    <property type="match status" value="1"/>
</dbReference>
<evidence type="ECO:0000259" key="2">
    <source>
        <dbReference type="Pfam" id="PF09472"/>
    </source>
</evidence>